<evidence type="ECO:0000313" key="2">
    <source>
        <dbReference type="WBParaSite" id="JU765_v2.g19798.t1"/>
    </source>
</evidence>
<accession>A0AC34QVG0</accession>
<reference evidence="2" key="1">
    <citation type="submission" date="2022-11" db="UniProtKB">
        <authorList>
            <consortium name="WormBaseParasite"/>
        </authorList>
    </citation>
    <scope>IDENTIFICATION</scope>
</reference>
<protein>
    <submittedName>
        <fullName evidence="2">Carboxylic ester hydrolase</fullName>
    </submittedName>
</protein>
<dbReference type="WBParaSite" id="JU765_v2.g19798.t1">
    <property type="protein sequence ID" value="JU765_v2.g19798.t1"/>
    <property type="gene ID" value="JU765_v2.g19798"/>
</dbReference>
<name>A0AC34QVG0_9BILA</name>
<proteinExistence type="predicted"/>
<sequence>MLGSWINYLTGQNGASSGESQVIDTFCGKIRGKVYTLEDGKKVEAFLGIPYAEAERFERPTPIKPWNNILDCTQWGERCPHTDLLLEMPFLEAGKGENCLNLNVFAPTWKSGTDQPNGFAVMFFIHGGGFTIHSSSHYGDYGICKALCPKDVIVVTVNYRLGYFGFLSMDDEHYPGNLGLWDQAEALKWVKNNIVSFGGDPDNITVFGQSAGGASSDYLCLSPYTRDLFQKVIPMAGTATHTFAIVDRAKTRQKCLEFAISIGFKPPTGAAKSEVNKALIDFLRHQPYHKLESALLTAFGFQFNDNVSIDIVPVIDGDFLPKKISILRTEAPKKTIMSGTTKYEGLFLSFRPHKTLSFNESCLLLHRQLETMGYTITKEVMDKMYQIYLEGGKMDDKRHLTKAAINMISDGTINFSQSEYNRTMLELGHTVYQYCFEYCNKKNMGLLGHAMAFRGATHCSELAYLFHRGLLSNFHPNQEDLVILEMMTTLWTNFAKYG</sequence>
<organism evidence="1 2">
    <name type="scientific">Panagrolaimus sp. JU765</name>
    <dbReference type="NCBI Taxonomy" id="591449"/>
    <lineage>
        <taxon>Eukaryota</taxon>
        <taxon>Metazoa</taxon>
        <taxon>Ecdysozoa</taxon>
        <taxon>Nematoda</taxon>
        <taxon>Chromadorea</taxon>
        <taxon>Rhabditida</taxon>
        <taxon>Tylenchina</taxon>
        <taxon>Panagrolaimomorpha</taxon>
        <taxon>Panagrolaimoidea</taxon>
        <taxon>Panagrolaimidae</taxon>
        <taxon>Panagrolaimus</taxon>
    </lineage>
</organism>
<dbReference type="Proteomes" id="UP000887576">
    <property type="component" value="Unplaced"/>
</dbReference>
<evidence type="ECO:0000313" key="1">
    <source>
        <dbReference type="Proteomes" id="UP000887576"/>
    </source>
</evidence>